<name>A0A1H6QS05_9GAMM</name>
<feature type="signal peptide" evidence="1">
    <location>
        <begin position="1"/>
        <end position="21"/>
    </location>
</feature>
<evidence type="ECO:0000313" key="3">
    <source>
        <dbReference type="Proteomes" id="UP000242999"/>
    </source>
</evidence>
<proteinExistence type="predicted"/>
<dbReference type="Pfam" id="PF04214">
    <property type="entry name" value="DUF411"/>
    <property type="match status" value="1"/>
</dbReference>
<sequence length="146" mass="15951">MSVKAYLLPLLAVFTPSLSLAADGIVYKHPQCGCCEDWIEHMRTAGFELDVQNLTEMSAKKQALGIPDQLASCHTAQIGDYLIEGHVPAQDVRTLLAQQPKIAGLSVPGMPHGSPGMETGRFDPYTIVGFNHQGQVRLWRQVSHAE</sequence>
<evidence type="ECO:0000256" key="1">
    <source>
        <dbReference type="SAM" id="SignalP"/>
    </source>
</evidence>
<dbReference type="AlphaFoldDB" id="A0A1H6QS05"/>
<dbReference type="InterPro" id="IPR007332">
    <property type="entry name" value="DUF411"/>
</dbReference>
<reference evidence="3" key="1">
    <citation type="submission" date="2016-10" db="EMBL/GenBank/DDBJ databases">
        <authorList>
            <person name="Varghese N."/>
            <person name="Submissions S."/>
        </authorList>
    </citation>
    <scope>NUCLEOTIDE SEQUENCE [LARGE SCALE GENOMIC DNA]</scope>
    <source>
        <strain evidence="3">DSM 7165</strain>
    </source>
</reference>
<organism evidence="2 3">
    <name type="scientific">Allopseudospirillum japonicum</name>
    <dbReference type="NCBI Taxonomy" id="64971"/>
    <lineage>
        <taxon>Bacteria</taxon>
        <taxon>Pseudomonadati</taxon>
        <taxon>Pseudomonadota</taxon>
        <taxon>Gammaproteobacteria</taxon>
        <taxon>Oceanospirillales</taxon>
        <taxon>Oceanospirillaceae</taxon>
        <taxon>Allopseudospirillum</taxon>
    </lineage>
</organism>
<dbReference type="EMBL" id="FNYH01000001">
    <property type="protein sequence ID" value="SEI42035.1"/>
    <property type="molecule type" value="Genomic_DNA"/>
</dbReference>
<protein>
    <submittedName>
        <fullName evidence="2">Uncharacterized conserved protein</fullName>
    </submittedName>
</protein>
<dbReference type="OrthoDB" id="14727at2"/>
<accession>A0A1H6QS05</accession>
<keyword evidence="1" id="KW-0732">Signal</keyword>
<feature type="chain" id="PRO_5017328205" evidence="1">
    <location>
        <begin position="22"/>
        <end position="146"/>
    </location>
</feature>
<keyword evidence="3" id="KW-1185">Reference proteome</keyword>
<evidence type="ECO:0000313" key="2">
    <source>
        <dbReference type="EMBL" id="SEI42035.1"/>
    </source>
</evidence>
<dbReference type="RefSeq" id="WP_093308293.1">
    <property type="nucleotide sequence ID" value="NZ_FNYH01000001.1"/>
</dbReference>
<dbReference type="STRING" id="64971.SAMN05421831_101429"/>
<dbReference type="Proteomes" id="UP000242999">
    <property type="component" value="Unassembled WGS sequence"/>
</dbReference>
<gene>
    <name evidence="2" type="ORF">SAMN05421831_101429</name>
</gene>